<evidence type="ECO:0000256" key="2">
    <source>
        <dbReference type="ARBA" id="ARBA00022603"/>
    </source>
</evidence>
<dbReference type="PANTHER" id="PTHR22808:SF1">
    <property type="entry name" value="RNA CYTOSINE-C(5)-METHYLTRANSFERASE NSUN2-RELATED"/>
    <property type="match status" value="1"/>
</dbReference>
<dbReference type="Gene3D" id="3.40.50.150">
    <property type="entry name" value="Vaccinia Virus protein VP39"/>
    <property type="match status" value="1"/>
</dbReference>
<feature type="binding site" evidence="7">
    <location>
        <position position="318"/>
    </location>
    <ligand>
        <name>S-adenosyl-L-methionine</name>
        <dbReference type="ChEBI" id="CHEBI:59789"/>
    </ligand>
</feature>
<feature type="compositionally biased region" description="Basic and acidic residues" evidence="8">
    <location>
        <begin position="501"/>
        <end position="520"/>
    </location>
</feature>
<dbReference type="PANTHER" id="PTHR22808">
    <property type="entry name" value="NCL1 YEAST -RELATED NOL1/NOP2/FMU SUN DOMAIN-CONTAINING"/>
    <property type="match status" value="1"/>
</dbReference>
<sequence length="707" mass="79580">MAPVLQRETYFDVTLPHQGPHPQQRQRLCCKAPKHEELLTFSLAAHQDALAQRQVDPSSVVLRFRDQENQLFTIHDQLALDRAMEEARDSEGVVQLDFLLQVAPAARQQRKCRSCQQLFTSRNQLFLHLKVSGHGDDSQEDEEKPAASSLGNETFRRYYSEQGIAPETLWQSAYEVLKTPLPLVLRATGHPLAAECEQRLAEMTELCPLPLFSHTWMVPALNDEVKSYLAAGQEVGLWHRQEWASMLPVLALDLQPEDKVLDLCASPGSKTLQMLETQLSHGAGGLLVANDVSRPRALVVAQRSRRRPRETLLVTSCDGRDFPALKTWNNRKVKFQKVLVDAPCSGDGTLRKSCAGWVHWRAGEGKALHKLQLGLLRRGFECLEVGGTLVYSTCSLNPLENEAVVQALLADPSAELLCWDPLNSDCFQEGLTTWKVPDEHFEENGCWMSKPQGSDRKTQVTLFPSDPPLAVLKRCRRLLPATTEAHHGGFFVAKLRKTRKPPPERREGLEGTEDVKETHQPKQRQLVRSLFKVVPDERWEALEAYWAFSADFPKQLFRLNKLNQLILASRSLANCFLPMKVDLPILEAGLAIFPASSCRPFDEAVPFLARYTSRKRSLSLEQFLEMLRKVQCCGAVRGWEAKDSFMICIASIPSSTTMVVVGPPRSSAWMQTESLPGSPTLKTYWPRSSSMALENHEFQASQDFDLG</sequence>
<reference evidence="11" key="1">
    <citation type="submission" date="2022-10" db="EMBL/GenBank/DDBJ databases">
        <authorList>
            <person name="Chen Y."/>
            <person name="Dougan E. K."/>
            <person name="Chan C."/>
            <person name="Rhodes N."/>
            <person name="Thang M."/>
        </authorList>
    </citation>
    <scope>NUCLEOTIDE SEQUENCE</scope>
</reference>
<dbReference type="PRINTS" id="PR02008">
    <property type="entry name" value="RCMTFAMILY"/>
</dbReference>
<keyword evidence="6" id="KW-0863">Zinc-finger</keyword>
<evidence type="ECO:0000256" key="4">
    <source>
        <dbReference type="ARBA" id="ARBA00022691"/>
    </source>
</evidence>
<comment type="caution">
    <text evidence="7">Lacks conserved residue(s) required for the propagation of feature annotation.</text>
</comment>
<evidence type="ECO:0000259" key="10">
    <source>
        <dbReference type="PROSITE" id="PS51686"/>
    </source>
</evidence>
<evidence type="ECO:0000259" key="9">
    <source>
        <dbReference type="PROSITE" id="PS50157"/>
    </source>
</evidence>
<evidence type="ECO:0000256" key="1">
    <source>
        <dbReference type="ARBA" id="ARBA00007494"/>
    </source>
</evidence>
<evidence type="ECO:0000256" key="5">
    <source>
        <dbReference type="ARBA" id="ARBA00022884"/>
    </source>
</evidence>
<dbReference type="InterPro" id="IPR018314">
    <property type="entry name" value="RsmB/NOL1/NOP2-like_CS"/>
</dbReference>
<evidence type="ECO:0000256" key="8">
    <source>
        <dbReference type="SAM" id="MobiDB-lite"/>
    </source>
</evidence>
<evidence type="ECO:0000313" key="12">
    <source>
        <dbReference type="EMBL" id="CAL4800501.1"/>
    </source>
</evidence>
<evidence type="ECO:0000256" key="7">
    <source>
        <dbReference type="PROSITE-ProRule" id="PRU01023"/>
    </source>
</evidence>
<feature type="binding site" evidence="7">
    <location>
        <position position="291"/>
    </location>
    <ligand>
        <name>S-adenosyl-L-methionine</name>
        <dbReference type="ChEBI" id="CHEBI:59789"/>
    </ligand>
</feature>
<dbReference type="PROSITE" id="PS01153">
    <property type="entry name" value="NOL1_NOP2_SUN"/>
    <property type="match status" value="1"/>
</dbReference>
<dbReference type="GO" id="GO:0008270">
    <property type="term" value="F:zinc ion binding"/>
    <property type="evidence" value="ECO:0007669"/>
    <property type="project" value="UniProtKB-KW"/>
</dbReference>
<dbReference type="GO" id="GO:0003723">
    <property type="term" value="F:RNA binding"/>
    <property type="evidence" value="ECO:0007669"/>
    <property type="project" value="UniProtKB-UniRule"/>
</dbReference>
<reference evidence="12 13" key="2">
    <citation type="submission" date="2024-05" db="EMBL/GenBank/DDBJ databases">
        <authorList>
            <person name="Chen Y."/>
            <person name="Shah S."/>
            <person name="Dougan E. K."/>
            <person name="Thang M."/>
            <person name="Chan C."/>
        </authorList>
    </citation>
    <scope>NUCLEOTIDE SEQUENCE [LARGE SCALE GENOMIC DNA]</scope>
</reference>
<dbReference type="OrthoDB" id="6093671at2759"/>
<feature type="binding site" evidence="7">
    <location>
        <position position="341"/>
    </location>
    <ligand>
        <name>S-adenosyl-L-methionine</name>
        <dbReference type="ChEBI" id="CHEBI:59789"/>
    </ligand>
</feature>
<comment type="similarity">
    <text evidence="1 7">Belongs to the class I-like SAM-binding methyltransferase superfamily. RsmB/NOP family.</text>
</comment>
<dbReference type="GO" id="GO:0001510">
    <property type="term" value="P:RNA methylation"/>
    <property type="evidence" value="ECO:0007669"/>
    <property type="project" value="InterPro"/>
</dbReference>
<evidence type="ECO:0000313" key="11">
    <source>
        <dbReference type="EMBL" id="CAI4013189.1"/>
    </source>
</evidence>
<keyword evidence="4 7" id="KW-0949">S-adenosyl-L-methionine</keyword>
<keyword evidence="6" id="KW-0479">Metal-binding</keyword>
<dbReference type="Proteomes" id="UP001152797">
    <property type="component" value="Unassembled WGS sequence"/>
</dbReference>
<evidence type="ECO:0000313" key="13">
    <source>
        <dbReference type="Proteomes" id="UP001152797"/>
    </source>
</evidence>
<feature type="domain" description="C2H2-type" evidence="9">
    <location>
        <begin position="110"/>
        <end position="139"/>
    </location>
</feature>
<dbReference type="InterPro" id="IPR049560">
    <property type="entry name" value="MeTrfase_RsmB-F_NOP2_cat"/>
</dbReference>
<dbReference type="GO" id="GO:0008173">
    <property type="term" value="F:RNA methyltransferase activity"/>
    <property type="evidence" value="ECO:0007669"/>
    <property type="project" value="InterPro"/>
</dbReference>
<comment type="caution">
    <text evidence="11">The sequence shown here is derived from an EMBL/GenBank/DDBJ whole genome shotgun (WGS) entry which is preliminary data.</text>
</comment>
<accession>A0A9P1DQ35</accession>
<dbReference type="PROSITE" id="PS50157">
    <property type="entry name" value="ZINC_FINGER_C2H2_2"/>
    <property type="match status" value="1"/>
</dbReference>
<dbReference type="SUPFAM" id="SSF53335">
    <property type="entry name" value="S-adenosyl-L-methionine-dependent methyltransferases"/>
    <property type="match status" value="1"/>
</dbReference>
<keyword evidence="5 7" id="KW-0694">RNA-binding</keyword>
<feature type="active site" description="Nucleophile" evidence="7">
    <location>
        <position position="394"/>
    </location>
</feature>
<keyword evidence="13" id="KW-1185">Reference proteome</keyword>
<dbReference type="PROSITE" id="PS00028">
    <property type="entry name" value="ZINC_FINGER_C2H2_1"/>
    <property type="match status" value="1"/>
</dbReference>
<proteinExistence type="inferred from homology"/>
<keyword evidence="2 7" id="KW-0489">Methyltransferase</keyword>
<dbReference type="InterPro" id="IPR023267">
    <property type="entry name" value="RCMT"/>
</dbReference>
<dbReference type="PROSITE" id="PS51686">
    <property type="entry name" value="SAM_MT_RSMB_NOP"/>
    <property type="match status" value="1"/>
</dbReference>
<dbReference type="EMBL" id="CAMXCT020005757">
    <property type="protein sequence ID" value="CAL1166564.1"/>
    <property type="molecule type" value="Genomic_DNA"/>
</dbReference>
<dbReference type="InterPro" id="IPR013087">
    <property type="entry name" value="Znf_C2H2_type"/>
</dbReference>
<dbReference type="InterPro" id="IPR029063">
    <property type="entry name" value="SAM-dependent_MTases_sf"/>
</dbReference>
<feature type="domain" description="SAM-dependent MTase RsmB/NOP-type" evidence="10">
    <location>
        <begin position="173"/>
        <end position="498"/>
    </location>
</feature>
<dbReference type="InterPro" id="IPR001678">
    <property type="entry name" value="MeTrfase_RsmB-F_NOP2_dom"/>
</dbReference>
<organism evidence="11">
    <name type="scientific">Cladocopium goreaui</name>
    <dbReference type="NCBI Taxonomy" id="2562237"/>
    <lineage>
        <taxon>Eukaryota</taxon>
        <taxon>Sar</taxon>
        <taxon>Alveolata</taxon>
        <taxon>Dinophyceae</taxon>
        <taxon>Suessiales</taxon>
        <taxon>Symbiodiniaceae</taxon>
        <taxon>Cladocopium</taxon>
    </lineage>
</organism>
<protein>
    <submittedName>
        <fullName evidence="12">RNA cytosine-C(5)-methyltransferase NSUN2 (NOL1/NOP2/Sun domain family member 2) (mRNA cytosine C(5)-methyltransferase) (tRNA cytosin e C(5)-methyltransferase)</fullName>
    </submittedName>
</protein>
<dbReference type="EMBL" id="CAMXCT030005757">
    <property type="protein sequence ID" value="CAL4800501.1"/>
    <property type="molecule type" value="Genomic_DNA"/>
</dbReference>
<dbReference type="Pfam" id="PF01189">
    <property type="entry name" value="Methyltr_RsmB-F"/>
    <property type="match status" value="1"/>
</dbReference>
<dbReference type="AlphaFoldDB" id="A0A9P1DQ35"/>
<evidence type="ECO:0000256" key="6">
    <source>
        <dbReference type="PROSITE-ProRule" id="PRU00042"/>
    </source>
</evidence>
<feature type="region of interest" description="Disordered" evidence="8">
    <location>
        <begin position="497"/>
        <end position="521"/>
    </location>
</feature>
<gene>
    <name evidence="11" type="ORF">C1SCF055_LOCUS38182</name>
</gene>
<keyword evidence="3 7" id="KW-0808">Transferase</keyword>
<keyword evidence="6" id="KW-0862">Zinc</keyword>
<evidence type="ECO:0000256" key="3">
    <source>
        <dbReference type="ARBA" id="ARBA00022679"/>
    </source>
</evidence>
<dbReference type="EMBL" id="CAMXCT010005757">
    <property type="protein sequence ID" value="CAI4013189.1"/>
    <property type="molecule type" value="Genomic_DNA"/>
</dbReference>
<name>A0A9P1DQ35_9DINO</name>